<dbReference type="InterPro" id="IPR020471">
    <property type="entry name" value="AKR"/>
</dbReference>
<dbReference type="EC" id="1.1.1.274" evidence="8"/>
<dbReference type="Gene3D" id="3.20.20.100">
    <property type="entry name" value="NADP-dependent oxidoreductase domain"/>
    <property type="match status" value="1"/>
</dbReference>
<feature type="binding site" evidence="5">
    <location>
        <position position="100"/>
    </location>
    <ligand>
        <name>substrate</name>
    </ligand>
</feature>
<reference evidence="8 9" key="1">
    <citation type="submission" date="2018-06" db="EMBL/GenBank/DDBJ databases">
        <authorList>
            <consortium name="Pathogen Informatics"/>
            <person name="Doyle S."/>
        </authorList>
    </citation>
    <scope>NUCLEOTIDE SEQUENCE [LARGE SCALE GENOMIC DNA]</scope>
    <source>
        <strain evidence="9">NCTC 10815</strain>
    </source>
</reference>
<evidence type="ECO:0000256" key="3">
    <source>
        <dbReference type="ARBA" id="ARBA00023002"/>
    </source>
</evidence>
<gene>
    <name evidence="8" type="primary">dkgA</name>
    <name evidence="8" type="ORF">NCTC10815_02400</name>
</gene>
<evidence type="ECO:0000256" key="1">
    <source>
        <dbReference type="ARBA" id="ARBA00007905"/>
    </source>
</evidence>
<dbReference type="PIRSF" id="PIRSF000097">
    <property type="entry name" value="AKR"/>
    <property type="match status" value="1"/>
</dbReference>
<keyword evidence="2" id="KW-0521">NADP</keyword>
<dbReference type="PANTHER" id="PTHR43827:SF3">
    <property type="entry name" value="NADP-DEPENDENT OXIDOREDUCTASE DOMAIN-CONTAINING PROTEIN"/>
    <property type="match status" value="1"/>
</dbReference>
<dbReference type="AlphaFoldDB" id="A0A378MMT5"/>
<dbReference type="Pfam" id="PF00248">
    <property type="entry name" value="Aldo_ket_red"/>
    <property type="match status" value="1"/>
</dbReference>
<protein>
    <submittedName>
        <fullName evidence="8">2,5-diketo-D-gluconic acid reductase A</fullName>
        <ecNumber evidence="8">1.1.1.274</ecNumber>
    </submittedName>
</protein>
<comment type="similarity">
    <text evidence="1">Belongs to the aldo/keto reductase family.</text>
</comment>
<dbReference type="GO" id="GO:0050580">
    <property type="term" value="F:2,5-didehydrogluconate reductase activity"/>
    <property type="evidence" value="ECO:0007669"/>
    <property type="project" value="UniProtKB-EC"/>
</dbReference>
<evidence type="ECO:0000256" key="5">
    <source>
        <dbReference type="PIRSR" id="PIRSR000097-2"/>
    </source>
</evidence>
<dbReference type="PROSITE" id="PS00798">
    <property type="entry name" value="ALDOKETO_REDUCTASE_1"/>
    <property type="match status" value="1"/>
</dbReference>
<dbReference type="InterPro" id="IPR023210">
    <property type="entry name" value="NADP_OxRdtase_dom"/>
</dbReference>
<evidence type="ECO:0000259" key="7">
    <source>
        <dbReference type="Pfam" id="PF00248"/>
    </source>
</evidence>
<evidence type="ECO:0000256" key="6">
    <source>
        <dbReference type="PIRSR" id="PIRSR000097-3"/>
    </source>
</evidence>
<feature type="domain" description="NADP-dependent oxidoreductase" evidence="7">
    <location>
        <begin position="8"/>
        <end position="262"/>
    </location>
</feature>
<dbReference type="InterPro" id="IPR036812">
    <property type="entry name" value="NAD(P)_OxRdtase_dom_sf"/>
</dbReference>
<dbReference type="RefSeq" id="WP_115346154.1">
    <property type="nucleotide sequence ID" value="NZ_UGPG01000001.1"/>
</dbReference>
<keyword evidence="3 8" id="KW-0560">Oxidoreductase</keyword>
<organism evidence="8 9">
    <name type="scientific">Listeria grayi</name>
    <name type="common">Listeria murrayi</name>
    <dbReference type="NCBI Taxonomy" id="1641"/>
    <lineage>
        <taxon>Bacteria</taxon>
        <taxon>Bacillati</taxon>
        <taxon>Bacillota</taxon>
        <taxon>Bacilli</taxon>
        <taxon>Bacillales</taxon>
        <taxon>Listeriaceae</taxon>
        <taxon>Listeria</taxon>
    </lineage>
</organism>
<dbReference type="PRINTS" id="PR00069">
    <property type="entry name" value="ALDKETRDTASE"/>
</dbReference>
<proteinExistence type="inferred from homology"/>
<dbReference type="SUPFAM" id="SSF51430">
    <property type="entry name" value="NAD(P)-linked oxidoreductase"/>
    <property type="match status" value="1"/>
</dbReference>
<evidence type="ECO:0000313" key="8">
    <source>
        <dbReference type="EMBL" id="STY45025.1"/>
    </source>
</evidence>
<name>A0A378MMT5_LISGR</name>
<dbReference type="Proteomes" id="UP000254879">
    <property type="component" value="Unassembled WGS sequence"/>
</dbReference>
<dbReference type="PROSITE" id="PS00062">
    <property type="entry name" value="ALDOKETO_REDUCTASE_2"/>
    <property type="match status" value="1"/>
</dbReference>
<feature type="site" description="Lowers pKa of active site Tyr" evidence="6">
    <location>
        <position position="68"/>
    </location>
</feature>
<evidence type="ECO:0000256" key="2">
    <source>
        <dbReference type="ARBA" id="ARBA00022857"/>
    </source>
</evidence>
<feature type="active site" description="Proton donor" evidence="4">
    <location>
        <position position="43"/>
    </location>
</feature>
<dbReference type="EMBL" id="UGPG01000001">
    <property type="protein sequence ID" value="STY45025.1"/>
    <property type="molecule type" value="Genomic_DNA"/>
</dbReference>
<dbReference type="PANTHER" id="PTHR43827">
    <property type="entry name" value="2,5-DIKETO-D-GLUCONIC ACID REDUCTASE"/>
    <property type="match status" value="1"/>
</dbReference>
<dbReference type="CDD" id="cd19071">
    <property type="entry name" value="AKR_AKR1-5-like"/>
    <property type="match status" value="1"/>
</dbReference>
<sequence>MVVNELPKVGLGTWLLTDREELSEAIRAAWETGYRHFDTAQLYNNEYDIGQILQEQKIERGEFFLTTKIAPPNYKKHVKESVKQSLKRLQTDYLDLVLLHAELSEELNLKAYQDLLDLQKDGVIKHVGVSNFSIEGLKKLEASTGAKPYCNQIVCSPTTRPVELETYCLDEGILLTGYSILKPYFTPNPFYPDSELSNDEKSKLDQLCDSYHVNIGQLLNKWALQHDYHVIPKSSKPERVKENYQLEFEISPEDMDTIDQMNRFSAAEYRKSVKKMEDSVTEEALEKGLLYEAHYERDAR</sequence>
<evidence type="ECO:0000256" key="4">
    <source>
        <dbReference type="PIRSR" id="PIRSR000097-1"/>
    </source>
</evidence>
<dbReference type="InterPro" id="IPR018170">
    <property type="entry name" value="Aldo/ket_reductase_CS"/>
</dbReference>
<accession>A0A378MMT5</accession>
<evidence type="ECO:0000313" key="9">
    <source>
        <dbReference type="Proteomes" id="UP000254879"/>
    </source>
</evidence>